<dbReference type="PANTHER" id="PTHR47163">
    <property type="entry name" value="DDE_TNP_IS1595 DOMAIN-CONTAINING PROTEIN"/>
    <property type="match status" value="1"/>
</dbReference>
<name>A0A6P6YCG9_DERPT</name>
<dbReference type="SMART" id="SM01126">
    <property type="entry name" value="DDE_Tnp_IS1595"/>
    <property type="match status" value="1"/>
</dbReference>
<dbReference type="PANTHER" id="PTHR47163:SF2">
    <property type="entry name" value="SI:DKEY-17M8.2"/>
    <property type="match status" value="1"/>
</dbReference>
<gene>
    <name evidence="3" type="primary">LOC113796938</name>
</gene>
<accession>A0A6P6YCG9</accession>
<dbReference type="KEGG" id="dpte:113796938"/>
<dbReference type="RefSeq" id="XP_027203037.1">
    <property type="nucleotide sequence ID" value="XM_027347236.1"/>
</dbReference>
<dbReference type="Pfam" id="PF12762">
    <property type="entry name" value="DDE_Tnp_IS1595"/>
    <property type="match status" value="1"/>
</dbReference>
<dbReference type="Proteomes" id="UP000515146">
    <property type="component" value="Unplaced"/>
</dbReference>
<evidence type="ECO:0000259" key="1">
    <source>
        <dbReference type="SMART" id="SM01126"/>
    </source>
</evidence>
<dbReference type="InterPro" id="IPR024445">
    <property type="entry name" value="Tnp_ISXO2-like"/>
</dbReference>
<evidence type="ECO:0000313" key="2">
    <source>
        <dbReference type="Proteomes" id="UP000515146"/>
    </source>
</evidence>
<organism evidence="2 3">
    <name type="scientific">Dermatophagoides pteronyssinus</name>
    <name type="common">European house dust mite</name>
    <dbReference type="NCBI Taxonomy" id="6956"/>
    <lineage>
        <taxon>Eukaryota</taxon>
        <taxon>Metazoa</taxon>
        <taxon>Ecdysozoa</taxon>
        <taxon>Arthropoda</taxon>
        <taxon>Chelicerata</taxon>
        <taxon>Arachnida</taxon>
        <taxon>Acari</taxon>
        <taxon>Acariformes</taxon>
        <taxon>Sarcoptiformes</taxon>
        <taxon>Astigmata</taxon>
        <taxon>Psoroptidia</taxon>
        <taxon>Analgoidea</taxon>
        <taxon>Pyroglyphidae</taxon>
        <taxon>Dermatophagoidinae</taxon>
        <taxon>Dermatophagoides</taxon>
    </lineage>
</organism>
<feature type="domain" description="ISXO2-like transposase" evidence="1">
    <location>
        <begin position="126"/>
        <end position="269"/>
    </location>
</feature>
<dbReference type="AlphaFoldDB" id="A0A6P6YCG9"/>
<dbReference type="OMA" id="AEFMWRR"/>
<keyword evidence="2" id="KW-1185">Reference proteome</keyword>
<protein>
    <submittedName>
        <fullName evidence="3">Uncharacterized protein LOC113796938</fullName>
    </submittedName>
</protein>
<sequence>MTLQMKIWDLPRTEEEAVSFFQEKGILAKNSICDQNHQMKLSFCDGVRWRCNSCRTKKSIRKGTWFESSRLSFLSALRFIYGWSQEMTSVKWCEKQLNMNHNTVVNWNNYMREVCVKVLAQRNQNKIGGPGKIVEIDESLFTKRKNNSDQQQWIFGGICRETDECFLVEVQERSLPVLLNTITNHIEQGSIVYFDSWKSYCTNDMEDANLKHFQMNHRYNFVDYDTGVKNNTKIKQLCWGSVKWRSKKHRKTLCHHLETYLAEFMWRRNLNDPFEQILQDITVFWNNQ</sequence>
<dbReference type="OrthoDB" id="6515189at2759"/>
<dbReference type="InParanoid" id="A0A6P6YCG9"/>
<evidence type="ECO:0000313" key="3">
    <source>
        <dbReference type="RefSeq" id="XP_027203037.1"/>
    </source>
</evidence>
<reference evidence="3" key="1">
    <citation type="submission" date="2025-08" db="UniProtKB">
        <authorList>
            <consortium name="RefSeq"/>
        </authorList>
    </citation>
    <scope>IDENTIFICATION</scope>
    <source>
        <strain evidence="3">Airmid</strain>
    </source>
</reference>
<proteinExistence type="predicted"/>
<dbReference type="InterPro" id="IPR053164">
    <property type="entry name" value="IS1016-like_transposase"/>
</dbReference>